<protein>
    <recommendedName>
        <fullName evidence="4">ABC-2 type transport system permease protein</fullName>
    </recommendedName>
</protein>
<dbReference type="Proteomes" id="UP000256913">
    <property type="component" value="Unassembled WGS sequence"/>
</dbReference>
<organism evidence="2 3">
    <name type="scientific">Asanoa ferruginea</name>
    <dbReference type="NCBI Taxonomy" id="53367"/>
    <lineage>
        <taxon>Bacteria</taxon>
        <taxon>Bacillati</taxon>
        <taxon>Actinomycetota</taxon>
        <taxon>Actinomycetes</taxon>
        <taxon>Micromonosporales</taxon>
        <taxon>Micromonosporaceae</taxon>
        <taxon>Asanoa</taxon>
    </lineage>
</organism>
<feature type="transmembrane region" description="Helical" evidence="1">
    <location>
        <begin position="21"/>
        <end position="37"/>
    </location>
</feature>
<feature type="transmembrane region" description="Helical" evidence="1">
    <location>
        <begin position="135"/>
        <end position="160"/>
    </location>
</feature>
<feature type="transmembrane region" description="Helical" evidence="1">
    <location>
        <begin position="104"/>
        <end position="123"/>
    </location>
</feature>
<reference evidence="2 3" key="1">
    <citation type="submission" date="2018-08" db="EMBL/GenBank/DDBJ databases">
        <title>Sequencing the genomes of 1000 actinobacteria strains.</title>
        <authorList>
            <person name="Klenk H.-P."/>
        </authorList>
    </citation>
    <scope>NUCLEOTIDE SEQUENCE [LARGE SCALE GENOMIC DNA]</scope>
    <source>
        <strain evidence="2 3">DSM 44099</strain>
    </source>
</reference>
<keyword evidence="1" id="KW-0812">Transmembrane</keyword>
<proteinExistence type="predicted"/>
<evidence type="ECO:0000313" key="2">
    <source>
        <dbReference type="EMBL" id="REG00635.1"/>
    </source>
</evidence>
<accession>A0A3D9ZVK0</accession>
<name>A0A3D9ZVK0_9ACTN</name>
<dbReference type="AlphaFoldDB" id="A0A3D9ZVK0"/>
<evidence type="ECO:0000256" key="1">
    <source>
        <dbReference type="SAM" id="Phobius"/>
    </source>
</evidence>
<gene>
    <name evidence="2" type="ORF">DFJ67_6690</name>
</gene>
<comment type="caution">
    <text evidence="2">The sequence shown here is derived from an EMBL/GenBank/DDBJ whole genome shotgun (WGS) entry which is preliminary data.</text>
</comment>
<keyword evidence="1" id="KW-0472">Membrane</keyword>
<dbReference type="OrthoDB" id="4094798at2"/>
<evidence type="ECO:0008006" key="4">
    <source>
        <dbReference type="Google" id="ProtNLM"/>
    </source>
</evidence>
<feature type="transmembrane region" description="Helical" evidence="1">
    <location>
        <begin position="236"/>
        <end position="257"/>
    </location>
</feature>
<evidence type="ECO:0000313" key="3">
    <source>
        <dbReference type="Proteomes" id="UP000256913"/>
    </source>
</evidence>
<sequence>MTALLAVARYELRMQARKRSLWISAALLGGVLVLLQGDRGPRSLPAGTPPREVMATWALLFSILMPLAYGMLLADRLVRDRKLRVEPLLESLPHAPVTRLAGKYLGGIAACGLPGLAALLVAATVEFTYRHDPGLFIWALVAFALVTFPGIAMVAGFALVCPIIVSAPLFRVLFVGYWFWGNMLAPGLLPSLTGTLLTPIGDYTVTWLLGNNGPALFAGNPGWLTFLRPDPSGATAAASVAVIILCGLIPLAVAALASHRQARATWPAHEARSTATV</sequence>
<feature type="transmembrane region" description="Helical" evidence="1">
    <location>
        <begin position="57"/>
        <end position="74"/>
    </location>
</feature>
<keyword evidence="3" id="KW-1185">Reference proteome</keyword>
<keyword evidence="1" id="KW-1133">Transmembrane helix</keyword>
<dbReference type="RefSeq" id="WP_116072310.1">
    <property type="nucleotide sequence ID" value="NZ_BONB01000011.1"/>
</dbReference>
<dbReference type="EMBL" id="QUMQ01000001">
    <property type="protein sequence ID" value="REG00635.1"/>
    <property type="molecule type" value="Genomic_DNA"/>
</dbReference>